<dbReference type="Proteomes" id="UP000006281">
    <property type="component" value="Chromosome"/>
</dbReference>
<dbReference type="EMBL" id="HE804045">
    <property type="protein sequence ID" value="CCH29612.1"/>
    <property type="molecule type" value="Genomic_DNA"/>
</dbReference>
<dbReference type="SUPFAM" id="SSF82171">
    <property type="entry name" value="DPP6 N-terminal domain-like"/>
    <property type="match status" value="1"/>
</dbReference>
<evidence type="ECO:0000313" key="1">
    <source>
        <dbReference type="EMBL" id="CCH29612.1"/>
    </source>
</evidence>
<protein>
    <submittedName>
        <fullName evidence="1">Uncharacterized protein</fullName>
    </submittedName>
</protein>
<dbReference type="eggNOG" id="ENOG5033A21">
    <property type="taxonomic scope" value="Bacteria"/>
</dbReference>
<keyword evidence="2" id="KW-1185">Reference proteome</keyword>
<dbReference type="AlphaFoldDB" id="K0JVZ4"/>
<accession>K0JVZ4</accession>
<proteinExistence type="predicted"/>
<gene>
    <name evidence="1" type="ordered locus">BN6_22920</name>
</gene>
<dbReference type="HOGENOM" id="CLU_789609_0_0_11"/>
<evidence type="ECO:0000313" key="2">
    <source>
        <dbReference type="Proteomes" id="UP000006281"/>
    </source>
</evidence>
<sequence length="351" mass="36479">MESEGSSGGKRPAREVPVAATAVLDHRAYYGRACGAGFALVSPDGALTVVDDRLGVVRQVDLGGPTGDLAVSADGAGWAWVVDGRLRLGDPDDPVSVPLPGEAACRWLPSGQALWVAHGTGDHVHVEVRTPDGRVRTSVTVPDEFGGSSVMLLPHPAPDAVVLWVAAGQDGQRSWLLRDPAAPAADPLPADDCLPALVGPDGTWLPAADDDRLVRRSWPGGACLGTLEWAEVDPDADRDGTDLPGADLVLLPGGAGSWSTGNGRLRTVDLTTMSVVDEIALAGHPVLTTAQLYPALADDHSPCGDFAYSVRGRGTSVLTVHKDDVLVLSDLRDWTPRSPGALNGPVGVVLR</sequence>
<reference evidence="1 2" key="1">
    <citation type="journal article" date="2012" name="BMC Genomics">
        <title>Complete genome sequence of Saccharothrix espanaensis DSM 44229T and comparison to the other completely sequenced Pseudonocardiaceae.</title>
        <authorList>
            <person name="Strobel T."/>
            <person name="Al-Dilaimi A."/>
            <person name="Blom J."/>
            <person name="Gessner A."/>
            <person name="Kalinowski J."/>
            <person name="Luzhetska M."/>
            <person name="Puhler A."/>
            <person name="Szczepanowski R."/>
            <person name="Bechthold A."/>
            <person name="Ruckert C."/>
        </authorList>
    </citation>
    <scope>NUCLEOTIDE SEQUENCE [LARGE SCALE GENOMIC DNA]</scope>
    <source>
        <strain evidence="2">ATCC 51144 / DSM 44229 / JCM 9112 / NBRC 15066 / NRRL 15764</strain>
    </source>
</reference>
<dbReference type="RefSeq" id="WP_015099724.1">
    <property type="nucleotide sequence ID" value="NC_019673.1"/>
</dbReference>
<name>K0JVZ4_SACES</name>
<dbReference type="STRING" id="1179773.BN6_22920"/>
<dbReference type="PATRIC" id="fig|1179773.3.peg.2287"/>
<dbReference type="BioCyc" id="SESP1179773:BN6_RS11150-MONOMER"/>
<organism evidence="1 2">
    <name type="scientific">Saccharothrix espanaensis (strain ATCC 51144 / DSM 44229 / JCM 9112 / NBRC 15066 / NRRL 15764)</name>
    <dbReference type="NCBI Taxonomy" id="1179773"/>
    <lineage>
        <taxon>Bacteria</taxon>
        <taxon>Bacillati</taxon>
        <taxon>Actinomycetota</taxon>
        <taxon>Actinomycetes</taxon>
        <taxon>Pseudonocardiales</taxon>
        <taxon>Pseudonocardiaceae</taxon>
        <taxon>Saccharothrix</taxon>
    </lineage>
</organism>
<dbReference type="KEGG" id="sesp:BN6_22920"/>
<dbReference type="OrthoDB" id="440313at2"/>